<evidence type="ECO:0000313" key="2">
    <source>
        <dbReference type="EMBL" id="ETW94883.1"/>
    </source>
</evidence>
<name>W4L9W9_ENTF1</name>
<organism evidence="2 3">
    <name type="scientific">Entotheonella factor</name>
    <dbReference type="NCBI Taxonomy" id="1429438"/>
    <lineage>
        <taxon>Bacteria</taxon>
        <taxon>Pseudomonadati</taxon>
        <taxon>Nitrospinota/Tectimicrobiota group</taxon>
        <taxon>Candidatus Tectimicrobiota</taxon>
        <taxon>Candidatus Entotheonellia</taxon>
        <taxon>Candidatus Entotheonellales</taxon>
        <taxon>Candidatus Entotheonellaceae</taxon>
        <taxon>Candidatus Entotheonella</taxon>
    </lineage>
</organism>
<dbReference type="HOGENOM" id="CLU_028871_6_2_7"/>
<evidence type="ECO:0000259" key="1">
    <source>
        <dbReference type="Pfam" id="PF09084"/>
    </source>
</evidence>
<proteinExistence type="predicted"/>
<dbReference type="PANTHER" id="PTHR31528:SF3">
    <property type="entry name" value="THIAMINE BIOSYNTHESIS PROTEIN HI_0357-RELATED"/>
    <property type="match status" value="1"/>
</dbReference>
<keyword evidence="3" id="KW-1185">Reference proteome</keyword>
<sequence>MQDVIGKTRLGLFCLLLICITAIGTTAEDKKLQDITVLLDWFPNADHVPLYAAQQQGLFTKHGLKIEFLPPSDPSAPLKLVAAGKYPLAINYQPSVTIARSQGLPVKSIGVLVEHPLNTISFLKASGIKTPADLKGKTIGYAVAPLDVVLFETIAREAGLAKGDYELINIGFNITPSLLSGKVHAVIGAYWNYEINELVLEGHPAGYFPLEKHGVPDFYELVVISNDTFLQKEPETAKRFMMAVQEGLAYTKQNPEAALAAYFEANPDVRKELDSRAFQATLPVFANSQEQILAKWQGFAAYALKNGLIEKAVEASELFQNVLSK</sequence>
<dbReference type="SUPFAM" id="SSF53850">
    <property type="entry name" value="Periplasmic binding protein-like II"/>
    <property type="match status" value="1"/>
</dbReference>
<dbReference type="EMBL" id="AZHW01000990">
    <property type="protein sequence ID" value="ETW94883.1"/>
    <property type="molecule type" value="Genomic_DNA"/>
</dbReference>
<dbReference type="InterPro" id="IPR015168">
    <property type="entry name" value="SsuA/THI5"/>
</dbReference>
<evidence type="ECO:0000313" key="3">
    <source>
        <dbReference type="Proteomes" id="UP000019141"/>
    </source>
</evidence>
<dbReference type="Pfam" id="PF09084">
    <property type="entry name" value="NMT1"/>
    <property type="match status" value="1"/>
</dbReference>
<reference evidence="2 3" key="1">
    <citation type="journal article" date="2014" name="Nature">
        <title>An environmental bacterial taxon with a large and distinct metabolic repertoire.</title>
        <authorList>
            <person name="Wilson M.C."/>
            <person name="Mori T."/>
            <person name="Ruckert C."/>
            <person name="Uria A.R."/>
            <person name="Helf M.J."/>
            <person name="Takada K."/>
            <person name="Gernert C."/>
            <person name="Steffens U.A."/>
            <person name="Heycke N."/>
            <person name="Schmitt S."/>
            <person name="Rinke C."/>
            <person name="Helfrich E.J."/>
            <person name="Brachmann A.O."/>
            <person name="Gurgui C."/>
            <person name="Wakimoto T."/>
            <person name="Kracht M."/>
            <person name="Crusemann M."/>
            <person name="Hentschel U."/>
            <person name="Abe I."/>
            <person name="Matsunaga S."/>
            <person name="Kalinowski J."/>
            <person name="Takeyama H."/>
            <person name="Piel J."/>
        </authorList>
    </citation>
    <scope>NUCLEOTIDE SEQUENCE [LARGE SCALE GENOMIC DNA]</scope>
    <source>
        <strain evidence="3">TSY1</strain>
    </source>
</reference>
<comment type="caution">
    <text evidence="2">The sequence shown here is derived from an EMBL/GenBank/DDBJ whole genome shotgun (WGS) entry which is preliminary data.</text>
</comment>
<dbReference type="PANTHER" id="PTHR31528">
    <property type="entry name" value="4-AMINO-5-HYDROXYMETHYL-2-METHYLPYRIMIDINE PHOSPHATE SYNTHASE THI11-RELATED"/>
    <property type="match status" value="1"/>
</dbReference>
<dbReference type="GO" id="GO:0009228">
    <property type="term" value="P:thiamine biosynthetic process"/>
    <property type="evidence" value="ECO:0007669"/>
    <property type="project" value="InterPro"/>
</dbReference>
<dbReference type="InterPro" id="IPR027939">
    <property type="entry name" value="NMT1/THI5"/>
</dbReference>
<feature type="domain" description="SsuA/THI5-like" evidence="1">
    <location>
        <begin position="44"/>
        <end position="258"/>
    </location>
</feature>
<accession>W4L9W9</accession>
<dbReference type="AlphaFoldDB" id="W4L9W9"/>
<dbReference type="Gene3D" id="3.40.190.10">
    <property type="entry name" value="Periplasmic binding protein-like II"/>
    <property type="match status" value="2"/>
</dbReference>
<dbReference type="Proteomes" id="UP000019141">
    <property type="component" value="Unassembled WGS sequence"/>
</dbReference>
<gene>
    <name evidence="2" type="ORF">ETSY1_32965</name>
</gene>
<protein>
    <recommendedName>
        <fullName evidence="1">SsuA/THI5-like domain-containing protein</fullName>
    </recommendedName>
</protein>